<organism evidence="2 3">
    <name type="scientific">Rhamnella rubrinervis</name>
    <dbReference type="NCBI Taxonomy" id="2594499"/>
    <lineage>
        <taxon>Eukaryota</taxon>
        <taxon>Viridiplantae</taxon>
        <taxon>Streptophyta</taxon>
        <taxon>Embryophyta</taxon>
        <taxon>Tracheophyta</taxon>
        <taxon>Spermatophyta</taxon>
        <taxon>Magnoliopsida</taxon>
        <taxon>eudicotyledons</taxon>
        <taxon>Gunneridae</taxon>
        <taxon>Pentapetalae</taxon>
        <taxon>rosids</taxon>
        <taxon>fabids</taxon>
        <taxon>Rosales</taxon>
        <taxon>Rhamnaceae</taxon>
        <taxon>rhamnoid group</taxon>
        <taxon>Rhamneae</taxon>
        <taxon>Rhamnella</taxon>
    </lineage>
</organism>
<reference evidence="2" key="1">
    <citation type="submission" date="2020-03" db="EMBL/GenBank/DDBJ databases">
        <title>A high-quality chromosome-level genome assembly of a woody plant with both climbing and erect habits, Rhamnella rubrinervis.</title>
        <authorList>
            <person name="Lu Z."/>
            <person name="Yang Y."/>
            <person name="Zhu X."/>
            <person name="Sun Y."/>
        </authorList>
    </citation>
    <scope>NUCLEOTIDE SEQUENCE</scope>
    <source>
        <strain evidence="2">BYM</strain>
        <tissue evidence="2">Leaf</tissue>
    </source>
</reference>
<name>A0A8K0H474_9ROSA</name>
<dbReference type="Proteomes" id="UP000796880">
    <property type="component" value="Unassembled WGS sequence"/>
</dbReference>
<feature type="compositionally biased region" description="Polar residues" evidence="1">
    <location>
        <begin position="1"/>
        <end position="11"/>
    </location>
</feature>
<feature type="compositionally biased region" description="Basic residues" evidence="1">
    <location>
        <begin position="72"/>
        <end position="89"/>
    </location>
</feature>
<sequence length="189" mass="21471">MSNIQNPSSGFSKAKQVHTHDSFLHKEHEQEEEDGNKDDDDEEEIMTDMSSGRSCHSYSRFSACFRGFTKRAPKQHYSRGEKKKKKKKSNLSEKLDNNINAVKKKAMVSMGSAKASVSSVTERHKRVDHHHWDSDAEDESLIGDHDSGSSIGKVETSEGLKFSRENDKKKKRSPPGRIFESCRRLLFGL</sequence>
<protein>
    <submittedName>
        <fullName evidence="2">Uncharacterized protein</fullName>
    </submittedName>
</protein>
<feature type="region of interest" description="Disordered" evidence="1">
    <location>
        <begin position="1"/>
        <end position="56"/>
    </location>
</feature>
<evidence type="ECO:0000256" key="1">
    <source>
        <dbReference type="SAM" id="MobiDB-lite"/>
    </source>
</evidence>
<feature type="compositionally biased region" description="Basic and acidic residues" evidence="1">
    <location>
        <begin position="18"/>
        <end position="29"/>
    </location>
</feature>
<keyword evidence="3" id="KW-1185">Reference proteome</keyword>
<evidence type="ECO:0000313" key="3">
    <source>
        <dbReference type="Proteomes" id="UP000796880"/>
    </source>
</evidence>
<dbReference type="AlphaFoldDB" id="A0A8K0H474"/>
<evidence type="ECO:0000313" key="2">
    <source>
        <dbReference type="EMBL" id="KAF3445390.1"/>
    </source>
</evidence>
<feature type="compositionally biased region" description="Acidic residues" evidence="1">
    <location>
        <begin position="30"/>
        <end position="46"/>
    </location>
</feature>
<feature type="compositionally biased region" description="Basic and acidic residues" evidence="1">
    <location>
        <begin position="155"/>
        <end position="168"/>
    </location>
</feature>
<dbReference type="EMBL" id="VOIH02000005">
    <property type="protein sequence ID" value="KAF3445390.1"/>
    <property type="molecule type" value="Genomic_DNA"/>
</dbReference>
<accession>A0A8K0H474</accession>
<proteinExistence type="predicted"/>
<gene>
    <name evidence="2" type="ORF">FNV43_RR10566</name>
</gene>
<feature type="region of interest" description="Disordered" evidence="1">
    <location>
        <begin position="72"/>
        <end position="176"/>
    </location>
</feature>
<comment type="caution">
    <text evidence="2">The sequence shown here is derived from an EMBL/GenBank/DDBJ whole genome shotgun (WGS) entry which is preliminary data.</text>
</comment>